<proteinExistence type="predicted"/>
<accession>A0A6J5QUA9</accession>
<protein>
    <submittedName>
        <fullName evidence="3">Uncharacterized protein</fullName>
    </submittedName>
</protein>
<sequence>MAGNKRISGVAVPITATIDPKVHEAISQFMRLFRGISEEQIKQVTASNPQYSKLLTAPYEQMLTNATKVIGKVDGLLAKGGAIPPATLASLNMYSQLLHEAGEKTLAFKASTSFSIATNLGLVEATARARELTTALHGVAEEARAAKAVGDWVDKRQSKQQVADAARRLDNPDTYNYSGPSGPNRGLSPAARQMRHEEEFARNENQLYSLGMSSSVKVRQGLEKQHRIEQFVQADADKETQNKQRQVNAVAETARASQAMDAWVTTHQSAADSKRYQATLQAQEPLNIQNRQAELDEKNRISSERMRNEFDAKSRNRQEAAVEQAREQSRLAMPMSALATSGQTTFGDRIVANQINMRAAEEKRQAQQEAISQNLASQARSAMHTGAIEDYQRTLHTSADDAWGGLSAGSAAQLRSNATDRSWARAQAQSDRDMNEANNRRLAAGDPIAQYQADMARQNAQGYNLAPAGSQMRNGFLIPPPEARIPTSRPLESTADTLFRREHSLDVNQTARARRAAERLAIVERDALAHTTDGFTNRFGPDDEEEGTQVIGGRRRSIEGGRAREARRTSNRNRLSREDSHSARFAAQNIGFGVDDAIQSYHYGGIGGSIRAASNNATAIAGMLISNPVTAAASVIGISIASAAIPVILSSFGSDKAFGDRTATDRFNRRSGTGFFQSENSEQTHQESKFISEQTWVANQKAGLAGRTELNQVNWMKAAAQKGGFTNFIDEMAGKQVSAGGKIRQNQEELDLLKFDAVGLQLRASSEWDGTAKKELEKNLQRTEELERENRVINAERTHDAATIREARNRLPANIARQAEMSKFDFETQAQFNRGDLSIAEHDKRLEAKAALQLKNIASQPFINAEERRRAELKVENELLEAKADPDRERNMLLNQSTARQSNRNFSDRYSGDTSKYGAATAGTRDAMDANRRDEISGNISNDEWNRRQLLISNKWQRDSVRAREDDLNDINPDKYNQRAAYFTRMREDIALREPGQQKAQYDKLATAERRFREDEVNNINPETNPYKNMWRLLGRQMTDVADRNLNPADKEAQTRAMLIAAEKRNEAMIPQARSFISRSTVGSQEDEELRARMTGNFGPQRFRDKHEGQSTEVMEGLLRDLLAQLALQGEAIGS</sequence>
<dbReference type="EMBL" id="LR797025">
    <property type="protein sequence ID" value="CAB4183144.1"/>
    <property type="molecule type" value="Genomic_DNA"/>
</dbReference>
<feature type="region of interest" description="Disordered" evidence="1">
    <location>
        <begin position="170"/>
        <end position="189"/>
    </location>
</feature>
<evidence type="ECO:0000313" key="2">
    <source>
        <dbReference type="EMBL" id="CAB4176596.1"/>
    </source>
</evidence>
<feature type="region of interest" description="Disordered" evidence="1">
    <location>
        <begin position="896"/>
        <end position="922"/>
    </location>
</feature>
<dbReference type="EMBL" id="LR796941">
    <property type="protein sequence ID" value="CAB4176596.1"/>
    <property type="molecule type" value="Genomic_DNA"/>
</dbReference>
<evidence type="ECO:0000313" key="6">
    <source>
        <dbReference type="EMBL" id="CAB5238028.1"/>
    </source>
</evidence>
<gene>
    <name evidence="3" type="ORF">UFOVP1076_42</name>
    <name evidence="4" type="ORF">UFOVP1314_25</name>
    <name evidence="5" type="ORF">UFOVP1427_45</name>
    <name evidence="6" type="ORF">UFOVP1523_49</name>
    <name evidence="2" type="ORF">UFOVP991_42</name>
</gene>
<feature type="region of interest" description="Disordered" evidence="1">
    <location>
        <begin position="417"/>
        <end position="437"/>
    </location>
</feature>
<feature type="compositionally biased region" description="Polar residues" evidence="1">
    <location>
        <begin position="896"/>
        <end position="905"/>
    </location>
</feature>
<organism evidence="3">
    <name type="scientific">uncultured Caudovirales phage</name>
    <dbReference type="NCBI Taxonomy" id="2100421"/>
    <lineage>
        <taxon>Viruses</taxon>
        <taxon>Duplodnaviria</taxon>
        <taxon>Heunggongvirae</taxon>
        <taxon>Uroviricota</taxon>
        <taxon>Caudoviricetes</taxon>
        <taxon>Peduoviridae</taxon>
        <taxon>Maltschvirus</taxon>
        <taxon>Maltschvirus maltsch</taxon>
    </lineage>
</organism>
<evidence type="ECO:0000313" key="4">
    <source>
        <dbReference type="EMBL" id="CAB4197746.1"/>
    </source>
</evidence>
<feature type="region of interest" description="Disordered" evidence="1">
    <location>
        <begin position="556"/>
        <end position="580"/>
    </location>
</feature>
<reference evidence="3" key="1">
    <citation type="submission" date="2020-05" db="EMBL/GenBank/DDBJ databases">
        <authorList>
            <person name="Chiriac C."/>
            <person name="Salcher M."/>
            <person name="Ghai R."/>
            <person name="Kavagutti S V."/>
        </authorList>
    </citation>
    <scope>NUCLEOTIDE SEQUENCE</scope>
</reference>
<feature type="compositionally biased region" description="Basic and acidic residues" evidence="1">
    <location>
        <begin position="556"/>
        <end position="568"/>
    </location>
</feature>
<dbReference type="EMBL" id="LR798456">
    <property type="protein sequence ID" value="CAB5238028.1"/>
    <property type="molecule type" value="Genomic_DNA"/>
</dbReference>
<dbReference type="EMBL" id="LR797258">
    <property type="protein sequence ID" value="CAB4197746.1"/>
    <property type="molecule type" value="Genomic_DNA"/>
</dbReference>
<evidence type="ECO:0000313" key="5">
    <source>
        <dbReference type="EMBL" id="CAB4211357.1"/>
    </source>
</evidence>
<dbReference type="EMBL" id="LR797371">
    <property type="protein sequence ID" value="CAB4211357.1"/>
    <property type="molecule type" value="Genomic_DNA"/>
</dbReference>
<evidence type="ECO:0000256" key="1">
    <source>
        <dbReference type="SAM" id="MobiDB-lite"/>
    </source>
</evidence>
<evidence type="ECO:0000313" key="3">
    <source>
        <dbReference type="EMBL" id="CAB4183144.1"/>
    </source>
</evidence>
<name>A0A6J5QUA9_9CAUD</name>